<dbReference type="AlphaFoldDB" id="A0A8J3EIV5"/>
<reference evidence="1" key="1">
    <citation type="journal article" date="2014" name="Int. J. Syst. Evol. Microbiol.">
        <title>Complete genome sequence of Corynebacterium casei LMG S-19264T (=DSM 44701T), isolated from a smear-ripened cheese.</title>
        <authorList>
            <consortium name="US DOE Joint Genome Institute (JGI-PGF)"/>
            <person name="Walter F."/>
            <person name="Albersmeier A."/>
            <person name="Kalinowski J."/>
            <person name="Ruckert C."/>
        </authorList>
    </citation>
    <scope>NUCLEOTIDE SEQUENCE</scope>
    <source>
        <strain evidence="1">CGMCC 1.15762</strain>
    </source>
</reference>
<dbReference type="EMBL" id="BMJV01000009">
    <property type="protein sequence ID" value="GGG83413.1"/>
    <property type="molecule type" value="Genomic_DNA"/>
</dbReference>
<proteinExistence type="predicted"/>
<comment type="caution">
    <text evidence="1">The sequence shown here is derived from an EMBL/GenBank/DDBJ whole genome shotgun (WGS) entry which is preliminary data.</text>
</comment>
<evidence type="ECO:0000313" key="2">
    <source>
        <dbReference type="Proteomes" id="UP000617145"/>
    </source>
</evidence>
<organism evidence="1 2">
    <name type="scientific">Salipiger pallidus</name>
    <dbReference type="NCBI Taxonomy" id="1775170"/>
    <lineage>
        <taxon>Bacteria</taxon>
        <taxon>Pseudomonadati</taxon>
        <taxon>Pseudomonadota</taxon>
        <taxon>Alphaproteobacteria</taxon>
        <taxon>Rhodobacterales</taxon>
        <taxon>Roseobacteraceae</taxon>
        <taxon>Salipiger</taxon>
    </lineage>
</organism>
<gene>
    <name evidence="1" type="ORF">GCM10011415_36630</name>
</gene>
<dbReference type="RefSeq" id="WP_188791735.1">
    <property type="nucleotide sequence ID" value="NZ_BMJV01000009.1"/>
</dbReference>
<protein>
    <recommendedName>
        <fullName evidence="3">Protein phosphatase 2C</fullName>
    </recommendedName>
</protein>
<accession>A0A8J3EIV5</accession>
<evidence type="ECO:0008006" key="3">
    <source>
        <dbReference type="Google" id="ProtNLM"/>
    </source>
</evidence>
<evidence type="ECO:0000313" key="1">
    <source>
        <dbReference type="EMBL" id="GGG83413.1"/>
    </source>
</evidence>
<dbReference type="Proteomes" id="UP000617145">
    <property type="component" value="Unassembled WGS sequence"/>
</dbReference>
<keyword evidence="2" id="KW-1185">Reference proteome</keyword>
<name>A0A8J3EIV5_9RHOB</name>
<sequence length="317" mass="33423">MQMELFSRCKRREQDKPGDDIAIVVPGLVWAVLDGATDPLGGVYEGESSGRLAARTAGQALVRLLQAEGPEVSTARIGEALSGAVAEAATRVGAVHPPSTTLAAAIPVAAGMRLVLIGDSGIRVDGDALYQNDKLIDDVSAAARIAVRAILQPRVADTDSLEALCRQTSFQGLDAAVADGVLSDTEAASVLAGVEARFAPTLGDHAGDIGWFLKGGIRVQPRFANVEGHPFGFASINAHPPRGFGITDMVVTTCHSLEIFSDGYYGLPNGTHVTDWETRFDEIEAEDPHKIHAFPEVKGSSSAEFSDDRTVLCLHAL</sequence>
<reference evidence="1" key="2">
    <citation type="submission" date="2020-09" db="EMBL/GenBank/DDBJ databases">
        <authorList>
            <person name="Sun Q."/>
            <person name="Zhou Y."/>
        </authorList>
    </citation>
    <scope>NUCLEOTIDE SEQUENCE</scope>
    <source>
        <strain evidence="1">CGMCC 1.15762</strain>
    </source>
</reference>